<dbReference type="EMBL" id="BONZ01000013">
    <property type="protein sequence ID" value="GIH13338.1"/>
    <property type="molecule type" value="Genomic_DNA"/>
</dbReference>
<dbReference type="Proteomes" id="UP000642748">
    <property type="component" value="Unassembled WGS sequence"/>
</dbReference>
<organism evidence="1 2">
    <name type="scientific">Rugosimonospora africana</name>
    <dbReference type="NCBI Taxonomy" id="556532"/>
    <lineage>
        <taxon>Bacteria</taxon>
        <taxon>Bacillati</taxon>
        <taxon>Actinomycetota</taxon>
        <taxon>Actinomycetes</taxon>
        <taxon>Micromonosporales</taxon>
        <taxon>Micromonosporaceae</taxon>
        <taxon>Rugosimonospora</taxon>
    </lineage>
</organism>
<accession>A0A8J3QLU3</accession>
<proteinExistence type="predicted"/>
<dbReference type="InterPro" id="IPR016064">
    <property type="entry name" value="NAD/diacylglycerol_kinase_sf"/>
</dbReference>
<evidence type="ECO:0000313" key="2">
    <source>
        <dbReference type="Proteomes" id="UP000642748"/>
    </source>
</evidence>
<evidence type="ECO:0000313" key="1">
    <source>
        <dbReference type="EMBL" id="GIH13338.1"/>
    </source>
</evidence>
<comment type="caution">
    <text evidence="1">The sequence shown here is derived from an EMBL/GenBank/DDBJ whole genome shotgun (WGS) entry which is preliminary data.</text>
</comment>
<keyword evidence="2" id="KW-1185">Reference proteome</keyword>
<sequence>MYDVIVLSLSDGTGCGGGECACGTGAQPRAQVKACADALAAEGATVTTPTACSDQEIDAVIARLDGPARPDGLTWPAPDGPRLIVATAAEGQVRAVVRRMVRRYAPPPSRRPADLPAGRTVPDLPPIGILPLNRPAEFGLPTDPALVAKAVLAGTVERLDLLRNDGGSVTLQGALLGGQQNWAARIEVDDAVLATPDEQITACAIANDDGFAVVDGLPLTPAADPADGMVNVAVAVPVVTRRLARRRVRVEVRRARGRAVAVTPLGEVDFLDDGVAGTLTRKRSWWMERGAWGVYRS</sequence>
<dbReference type="AlphaFoldDB" id="A0A8J3QLU3"/>
<dbReference type="RefSeq" id="WP_203916988.1">
    <property type="nucleotide sequence ID" value="NZ_BONZ01000013.1"/>
</dbReference>
<protein>
    <recommendedName>
        <fullName evidence="3">DAGKc domain-containing protein</fullName>
    </recommendedName>
</protein>
<reference evidence="1" key="1">
    <citation type="submission" date="2021-01" db="EMBL/GenBank/DDBJ databases">
        <title>Whole genome shotgun sequence of Rugosimonospora africana NBRC 104875.</title>
        <authorList>
            <person name="Komaki H."/>
            <person name="Tamura T."/>
        </authorList>
    </citation>
    <scope>NUCLEOTIDE SEQUENCE</scope>
    <source>
        <strain evidence="1">NBRC 104875</strain>
    </source>
</reference>
<gene>
    <name evidence="1" type="ORF">Raf01_15100</name>
</gene>
<dbReference type="SUPFAM" id="SSF111331">
    <property type="entry name" value="NAD kinase/diacylglycerol kinase-like"/>
    <property type="match status" value="1"/>
</dbReference>
<name>A0A8J3QLU3_9ACTN</name>
<evidence type="ECO:0008006" key="3">
    <source>
        <dbReference type="Google" id="ProtNLM"/>
    </source>
</evidence>